<evidence type="ECO:0000313" key="2">
    <source>
        <dbReference type="EMBL" id="ETO29446.1"/>
    </source>
</evidence>
<evidence type="ECO:0000256" key="1">
    <source>
        <dbReference type="SAM" id="MobiDB-lite"/>
    </source>
</evidence>
<feature type="compositionally biased region" description="Basic residues" evidence="1">
    <location>
        <begin position="166"/>
        <end position="176"/>
    </location>
</feature>
<organism evidence="2 3">
    <name type="scientific">Reticulomyxa filosa</name>
    <dbReference type="NCBI Taxonomy" id="46433"/>
    <lineage>
        <taxon>Eukaryota</taxon>
        <taxon>Sar</taxon>
        <taxon>Rhizaria</taxon>
        <taxon>Retaria</taxon>
        <taxon>Foraminifera</taxon>
        <taxon>Monothalamids</taxon>
        <taxon>Reticulomyxidae</taxon>
        <taxon>Reticulomyxa</taxon>
    </lineage>
</organism>
<dbReference type="EMBL" id="ASPP01006060">
    <property type="protein sequence ID" value="ETO29446.1"/>
    <property type="molecule type" value="Genomic_DNA"/>
</dbReference>
<feature type="compositionally biased region" description="Polar residues" evidence="1">
    <location>
        <begin position="181"/>
        <end position="191"/>
    </location>
</feature>
<protein>
    <submittedName>
        <fullName evidence="2">Uncharacterized protein</fullName>
    </submittedName>
</protein>
<evidence type="ECO:0000313" key="3">
    <source>
        <dbReference type="Proteomes" id="UP000023152"/>
    </source>
</evidence>
<proteinExistence type="predicted"/>
<feature type="compositionally biased region" description="Basic residues" evidence="1">
    <location>
        <begin position="135"/>
        <end position="158"/>
    </location>
</feature>
<accession>X6NTY6</accession>
<feature type="compositionally biased region" description="Basic and acidic residues" evidence="1">
    <location>
        <begin position="107"/>
        <end position="123"/>
    </location>
</feature>
<feature type="compositionally biased region" description="Basic residues" evidence="1">
    <location>
        <begin position="67"/>
        <end position="77"/>
    </location>
</feature>
<feature type="compositionally biased region" description="Basic residues" evidence="1">
    <location>
        <begin position="38"/>
        <end position="50"/>
    </location>
</feature>
<comment type="caution">
    <text evidence="2">The sequence shown here is derived from an EMBL/GenBank/DDBJ whole genome shotgun (WGS) entry which is preliminary data.</text>
</comment>
<gene>
    <name evidence="2" type="ORF">RFI_07673</name>
</gene>
<dbReference type="AlphaFoldDB" id="X6NTY6"/>
<sequence length="191" mass="22221">MFSKNTVRFLQGTIDAVQSHNRRLEEKYLWNTQTGPGSKKRSKEKSRKRKLSSESDSDETNIEKLRRLNAKRRKKMKEQKSTDLTDPEENWTHDRFEELSTLTCSNKTKETNVDPKNKKKSVEDPLPSNLISKATTKKNNKKSKKKTTEAKKKKSSKTKKSDSKNKKAKTKHKKAKKNDATIWTPQKQNDN</sequence>
<feature type="region of interest" description="Disordered" evidence="1">
    <location>
        <begin position="27"/>
        <end position="191"/>
    </location>
</feature>
<dbReference type="Proteomes" id="UP000023152">
    <property type="component" value="Unassembled WGS sequence"/>
</dbReference>
<keyword evidence="3" id="KW-1185">Reference proteome</keyword>
<reference evidence="2 3" key="1">
    <citation type="journal article" date="2013" name="Curr. Biol.">
        <title>The Genome of the Foraminiferan Reticulomyxa filosa.</title>
        <authorList>
            <person name="Glockner G."/>
            <person name="Hulsmann N."/>
            <person name="Schleicher M."/>
            <person name="Noegel A.A."/>
            <person name="Eichinger L."/>
            <person name="Gallinger C."/>
            <person name="Pawlowski J."/>
            <person name="Sierra R."/>
            <person name="Euteneuer U."/>
            <person name="Pillet L."/>
            <person name="Moustafa A."/>
            <person name="Platzer M."/>
            <person name="Groth M."/>
            <person name="Szafranski K."/>
            <person name="Schliwa M."/>
        </authorList>
    </citation>
    <scope>NUCLEOTIDE SEQUENCE [LARGE SCALE GENOMIC DNA]</scope>
</reference>
<name>X6NTY6_RETFI</name>